<dbReference type="EMBL" id="CP054139">
    <property type="protein sequence ID" value="QKJ32099.1"/>
    <property type="molecule type" value="Genomic_DNA"/>
</dbReference>
<keyword evidence="3" id="KW-1185">Reference proteome</keyword>
<accession>A0A7D4UEU5</accession>
<dbReference type="AlphaFoldDB" id="A0A7D4UEU5"/>
<sequence>MKLYIYLSRFSLLKKYTAKFMVVAFLGIHIPLFGIIGALVLSSGSTVSKGGIFLLTLGLTLLATTITLFILNALVSPLTKTQKSLSNYLSTKTLPELPQDLTDEMGILMRDVNTMIIGQNDKDRVIQSLAQQLKQPATDSLLLINAAKNETDPAKIAQHLEGIQSNINRQIKLMDETADKYSL</sequence>
<evidence type="ECO:0000313" key="3">
    <source>
        <dbReference type="Proteomes" id="UP000505355"/>
    </source>
</evidence>
<reference evidence="2 3" key="1">
    <citation type="submission" date="2020-05" db="EMBL/GenBank/DDBJ databases">
        <title>Mucilaginibacter mali sp. nov.</title>
        <authorList>
            <person name="Kim H.S."/>
            <person name="Lee K.C."/>
            <person name="Suh M.K."/>
            <person name="Kim J.-S."/>
            <person name="Han K.-I."/>
            <person name="Eom M.K."/>
            <person name="Shin Y.K."/>
            <person name="Lee J.-S."/>
        </authorList>
    </citation>
    <scope>NUCLEOTIDE SEQUENCE [LARGE SCALE GENOMIC DNA]</scope>
    <source>
        <strain evidence="2 3">G2-14</strain>
    </source>
</reference>
<keyword evidence="1" id="KW-1133">Transmembrane helix</keyword>
<protein>
    <recommendedName>
        <fullName evidence="4">HAMP domain-containing protein</fullName>
    </recommendedName>
</protein>
<dbReference type="KEGG" id="mmab:HQ865_20800"/>
<dbReference type="RefSeq" id="WP_173416751.1">
    <property type="nucleotide sequence ID" value="NZ_CP054139.1"/>
</dbReference>
<dbReference type="Proteomes" id="UP000505355">
    <property type="component" value="Chromosome"/>
</dbReference>
<evidence type="ECO:0008006" key="4">
    <source>
        <dbReference type="Google" id="ProtNLM"/>
    </source>
</evidence>
<proteinExistence type="predicted"/>
<feature type="transmembrane region" description="Helical" evidence="1">
    <location>
        <begin position="20"/>
        <end position="40"/>
    </location>
</feature>
<evidence type="ECO:0000313" key="2">
    <source>
        <dbReference type="EMBL" id="QKJ32099.1"/>
    </source>
</evidence>
<keyword evidence="1" id="KW-0812">Transmembrane</keyword>
<keyword evidence="1" id="KW-0472">Membrane</keyword>
<gene>
    <name evidence="2" type="ORF">HQ865_20800</name>
</gene>
<organism evidence="2 3">
    <name type="scientific">Mucilaginibacter mali</name>
    <dbReference type="NCBI Taxonomy" id="2740462"/>
    <lineage>
        <taxon>Bacteria</taxon>
        <taxon>Pseudomonadati</taxon>
        <taxon>Bacteroidota</taxon>
        <taxon>Sphingobacteriia</taxon>
        <taxon>Sphingobacteriales</taxon>
        <taxon>Sphingobacteriaceae</taxon>
        <taxon>Mucilaginibacter</taxon>
    </lineage>
</organism>
<feature type="transmembrane region" description="Helical" evidence="1">
    <location>
        <begin position="52"/>
        <end position="75"/>
    </location>
</feature>
<evidence type="ECO:0000256" key="1">
    <source>
        <dbReference type="SAM" id="Phobius"/>
    </source>
</evidence>
<name>A0A7D4UEU5_9SPHI</name>